<dbReference type="InterPro" id="IPR017896">
    <property type="entry name" value="4Fe4S_Fe-S-bd"/>
</dbReference>
<accession>X1MQ53</accession>
<dbReference type="HAMAP" id="MF_00461">
    <property type="entry name" value="RsxC_RnfC"/>
    <property type="match status" value="1"/>
</dbReference>
<dbReference type="InterPro" id="IPR017900">
    <property type="entry name" value="4Fe4S_Fe_S_CS"/>
</dbReference>
<dbReference type="PROSITE" id="PS51379">
    <property type="entry name" value="4FE4S_FER_2"/>
    <property type="match status" value="2"/>
</dbReference>
<dbReference type="Pfam" id="PF10531">
    <property type="entry name" value="SLBB"/>
    <property type="match status" value="1"/>
</dbReference>
<keyword evidence="1" id="KW-0004">4Fe-4S</keyword>
<dbReference type="GO" id="GO:0009055">
    <property type="term" value="F:electron transfer activity"/>
    <property type="evidence" value="ECO:0007669"/>
    <property type="project" value="InterPro"/>
</dbReference>
<dbReference type="InterPro" id="IPR019554">
    <property type="entry name" value="Soluble_ligand-bd"/>
</dbReference>
<dbReference type="GO" id="GO:0016020">
    <property type="term" value="C:membrane"/>
    <property type="evidence" value="ECO:0007669"/>
    <property type="project" value="InterPro"/>
</dbReference>
<keyword evidence="2" id="KW-0479">Metal-binding</keyword>
<dbReference type="SUPFAM" id="SSF46548">
    <property type="entry name" value="alpha-helical ferredoxin"/>
    <property type="match status" value="1"/>
</dbReference>
<dbReference type="PANTHER" id="PTHR43034">
    <property type="entry name" value="ION-TRANSLOCATING OXIDOREDUCTASE COMPLEX SUBUNIT C"/>
    <property type="match status" value="1"/>
</dbReference>
<dbReference type="InterPro" id="IPR037225">
    <property type="entry name" value="Nuo51_FMN-bd_sf"/>
</dbReference>
<evidence type="ECO:0000256" key="2">
    <source>
        <dbReference type="ARBA" id="ARBA00022723"/>
    </source>
</evidence>
<feature type="domain" description="4Fe-4S ferredoxin-type" evidence="5">
    <location>
        <begin position="204"/>
        <end position="225"/>
    </location>
</feature>
<gene>
    <name evidence="6" type="ORF">S06H3_21754</name>
</gene>
<dbReference type="InterPro" id="IPR011538">
    <property type="entry name" value="Nuo51_FMN-bd"/>
</dbReference>
<evidence type="ECO:0000256" key="3">
    <source>
        <dbReference type="ARBA" id="ARBA00023004"/>
    </source>
</evidence>
<dbReference type="SUPFAM" id="SSF142019">
    <property type="entry name" value="Nqo1 FMN-binding domain-like"/>
    <property type="match status" value="1"/>
</dbReference>
<dbReference type="Gene3D" id="3.30.70.20">
    <property type="match status" value="1"/>
</dbReference>
<evidence type="ECO:0000313" key="6">
    <source>
        <dbReference type="EMBL" id="GAI08474.1"/>
    </source>
</evidence>
<protein>
    <recommendedName>
        <fullName evidence="5">4Fe-4S ferredoxin-type domain-containing protein</fullName>
    </recommendedName>
</protein>
<dbReference type="AlphaFoldDB" id="X1MQ53"/>
<dbReference type="PROSITE" id="PS00198">
    <property type="entry name" value="4FE4S_FER_1"/>
    <property type="match status" value="2"/>
</dbReference>
<reference evidence="6" key="1">
    <citation type="journal article" date="2014" name="Front. Microbiol.">
        <title>High frequency of phylogenetically diverse reductive dehalogenase-homologous genes in deep subseafloor sedimentary metagenomes.</title>
        <authorList>
            <person name="Kawai M."/>
            <person name="Futagami T."/>
            <person name="Toyoda A."/>
            <person name="Takaki Y."/>
            <person name="Nishi S."/>
            <person name="Hori S."/>
            <person name="Arai W."/>
            <person name="Tsubouchi T."/>
            <person name="Morono Y."/>
            <person name="Uchiyama I."/>
            <person name="Ito T."/>
            <person name="Fujiyama A."/>
            <person name="Inagaki F."/>
            <person name="Takami H."/>
        </authorList>
    </citation>
    <scope>NUCLEOTIDE SEQUENCE</scope>
    <source>
        <strain evidence="6">Expedition CK06-06</strain>
    </source>
</reference>
<dbReference type="InterPro" id="IPR010208">
    <property type="entry name" value="Ion_transpt_RnfC/RsxC"/>
</dbReference>
<comment type="caution">
    <text evidence="6">The sequence shown here is derived from an EMBL/GenBank/DDBJ whole genome shotgun (WGS) entry which is preliminary data.</text>
</comment>
<evidence type="ECO:0000256" key="1">
    <source>
        <dbReference type="ARBA" id="ARBA00022485"/>
    </source>
</evidence>
<keyword evidence="4" id="KW-0411">Iron-sulfur</keyword>
<dbReference type="EMBL" id="BARV01011479">
    <property type="protein sequence ID" value="GAI08474.1"/>
    <property type="molecule type" value="Genomic_DNA"/>
</dbReference>
<dbReference type="Pfam" id="PF12838">
    <property type="entry name" value="Fer4_7"/>
    <property type="match status" value="1"/>
</dbReference>
<dbReference type="GO" id="GO:0051539">
    <property type="term" value="F:4 iron, 4 sulfur cluster binding"/>
    <property type="evidence" value="ECO:0007669"/>
    <property type="project" value="UniProtKB-KW"/>
</dbReference>
<keyword evidence="3" id="KW-0408">Iron</keyword>
<dbReference type="NCBIfam" id="TIGR01945">
    <property type="entry name" value="rnfC"/>
    <property type="match status" value="1"/>
</dbReference>
<evidence type="ECO:0000256" key="4">
    <source>
        <dbReference type="ARBA" id="ARBA00023014"/>
    </source>
</evidence>
<dbReference type="GO" id="GO:0046872">
    <property type="term" value="F:metal ion binding"/>
    <property type="evidence" value="ECO:0007669"/>
    <property type="project" value="UniProtKB-KW"/>
</dbReference>
<sequence length="225" mass="24275">MQTIDADRGIIGVEANKTDVISLLEKELRREPGIKLAVLKVKYPQGAEKHLIDAVLKRKVPLGKLPLDVGVMVDNVGTALAIRQAVKRGIPLIERVVTVTGSGIKQPQNLWVRLGTLFTDVVSQCGGLLGNPEKIIAGGPMMGIAQYTLDIPLIKGTSGILILSEAETFPEGDCIRCGKCIDVCPVNLMPTAIAQHVQHKDWASVRRYNPLDCMECGACAYVCPP</sequence>
<evidence type="ECO:0000259" key="5">
    <source>
        <dbReference type="PROSITE" id="PS51379"/>
    </source>
</evidence>
<feature type="domain" description="4Fe-4S ferredoxin-type" evidence="5">
    <location>
        <begin position="164"/>
        <end position="194"/>
    </location>
</feature>
<dbReference type="Gene3D" id="3.40.50.11540">
    <property type="entry name" value="NADH-ubiquinone oxidoreductase 51kDa subunit"/>
    <property type="match status" value="1"/>
</dbReference>
<proteinExistence type="inferred from homology"/>
<dbReference type="Pfam" id="PF01512">
    <property type="entry name" value="Complex1_51K"/>
    <property type="match status" value="1"/>
</dbReference>
<name>X1MQ53_9ZZZZ</name>
<feature type="non-terminal residue" evidence="6">
    <location>
        <position position="225"/>
    </location>
</feature>
<organism evidence="6">
    <name type="scientific">marine sediment metagenome</name>
    <dbReference type="NCBI Taxonomy" id="412755"/>
    <lineage>
        <taxon>unclassified sequences</taxon>
        <taxon>metagenomes</taxon>
        <taxon>ecological metagenomes</taxon>
    </lineage>
</organism>
<dbReference type="PANTHER" id="PTHR43034:SF2">
    <property type="entry name" value="ION-TRANSLOCATING OXIDOREDUCTASE COMPLEX SUBUNIT C"/>
    <property type="match status" value="1"/>
</dbReference>